<protein>
    <submittedName>
        <fullName evidence="1">DUF4393 domain-containing protein</fullName>
    </submittedName>
</protein>
<dbReference type="RefSeq" id="WP_146270034.1">
    <property type="nucleotide sequence ID" value="NZ_VOEI01000002.1"/>
</dbReference>
<reference evidence="1 2" key="1">
    <citation type="submission" date="2019-07" db="EMBL/GenBank/DDBJ databases">
        <authorList>
            <person name="Kim J."/>
        </authorList>
    </citation>
    <scope>NUCLEOTIDE SEQUENCE [LARGE SCALE GENOMIC DNA]</scope>
    <source>
        <strain evidence="1 2">MJ1a</strain>
    </source>
</reference>
<dbReference type="Proteomes" id="UP000318010">
    <property type="component" value="Unassembled WGS sequence"/>
</dbReference>
<gene>
    <name evidence="1" type="ORF">FPZ42_07750</name>
</gene>
<dbReference type="InterPro" id="IPR025506">
    <property type="entry name" value="Abi_alpha"/>
</dbReference>
<dbReference type="AlphaFoldDB" id="A0A563U6E5"/>
<accession>A0A563U6E5</accession>
<organism evidence="1 2">
    <name type="scientific">Mucilaginibacter achroorhodeus</name>
    <dbReference type="NCBI Taxonomy" id="2599294"/>
    <lineage>
        <taxon>Bacteria</taxon>
        <taxon>Pseudomonadati</taxon>
        <taxon>Bacteroidota</taxon>
        <taxon>Sphingobacteriia</taxon>
        <taxon>Sphingobacteriales</taxon>
        <taxon>Sphingobacteriaceae</taxon>
        <taxon>Mucilaginibacter</taxon>
    </lineage>
</organism>
<evidence type="ECO:0000313" key="2">
    <source>
        <dbReference type="Proteomes" id="UP000318010"/>
    </source>
</evidence>
<comment type="caution">
    <text evidence="1">The sequence shown here is derived from an EMBL/GenBank/DDBJ whole genome shotgun (WGS) entry which is preliminary data.</text>
</comment>
<name>A0A563U6E5_9SPHI</name>
<dbReference type="Pfam" id="PF14337">
    <property type="entry name" value="Abi_alpha"/>
    <property type="match status" value="1"/>
</dbReference>
<keyword evidence="2" id="KW-1185">Reference proteome</keyword>
<evidence type="ECO:0000313" key="1">
    <source>
        <dbReference type="EMBL" id="TWR26920.1"/>
    </source>
</evidence>
<dbReference type="OrthoDB" id="7063390at2"/>
<proteinExistence type="predicted"/>
<sequence>MSTNNPSDPLGLGALGRTGEKIVDFGIEGAKEFLKLTCKPLLEEFGLMISTPIRYHRLDSTIKMLEKAKGKMQIDPSTQQLVIDTRVAFQIAENASQVSNDTLLEMWAGLFASSCDRYEEDENIFFIDILKSLTSSQVKLLTYLCENTDKTININSIDASRLDGVVTAVEKKIDYAEVCAIMESNSRLKVDTELDTLENMGLIMKPRNNSQNVPISQLLRMTMSGYPAIRISLKALRLYIKCQGSKQTPFEYFIIDVNDYYHNIIKEYIDVEPSKTLDYIKDVAYRGSQYKGDIAHHSDEDFGSILSITNESWYNLPTTVLNERLRQWIIYRYVAWVGNRFRVTAGEENWSFNYKDGLINRD</sequence>
<dbReference type="EMBL" id="VOEI01000002">
    <property type="protein sequence ID" value="TWR26920.1"/>
    <property type="molecule type" value="Genomic_DNA"/>
</dbReference>